<sequence length="146" mass="16789">MFTLKKLAYHACDEHWYDTVPKINIKSCCDNLVQITKGKKSVKNTTTILCTTASRYGHFHYLKYALDNRCPSRNIVTYIAAAKGNLNCLRYAHEKSGAWNNEITIITAREGHLNCLKHAHEKGLPWDKRVCKASYNNRHLDCLEYA</sequence>
<evidence type="ECO:0000313" key="1">
    <source>
        <dbReference type="EMBL" id="KAF0712828.1"/>
    </source>
</evidence>
<dbReference type="EMBL" id="VUJU01010828">
    <property type="protein sequence ID" value="KAF0712828.1"/>
    <property type="molecule type" value="Genomic_DNA"/>
</dbReference>
<protein>
    <submittedName>
        <fullName evidence="1">Uncharacterized protein</fullName>
    </submittedName>
</protein>
<evidence type="ECO:0000313" key="2">
    <source>
        <dbReference type="Proteomes" id="UP000478052"/>
    </source>
</evidence>
<dbReference type="Proteomes" id="UP000478052">
    <property type="component" value="Unassembled WGS sequence"/>
</dbReference>
<feature type="non-terminal residue" evidence="1">
    <location>
        <position position="146"/>
    </location>
</feature>
<accession>A0A6G0VZW9</accession>
<dbReference type="AlphaFoldDB" id="A0A6G0VZW9"/>
<dbReference type="SUPFAM" id="SSF140860">
    <property type="entry name" value="Pseudo ankyrin repeat-like"/>
    <property type="match status" value="1"/>
</dbReference>
<proteinExistence type="predicted"/>
<keyword evidence="2" id="KW-1185">Reference proteome</keyword>
<dbReference type="OrthoDB" id="6021133at2759"/>
<gene>
    <name evidence="1" type="ORF">FWK35_00022973</name>
</gene>
<organism evidence="1 2">
    <name type="scientific">Aphis craccivora</name>
    <name type="common">Cowpea aphid</name>
    <dbReference type="NCBI Taxonomy" id="307492"/>
    <lineage>
        <taxon>Eukaryota</taxon>
        <taxon>Metazoa</taxon>
        <taxon>Ecdysozoa</taxon>
        <taxon>Arthropoda</taxon>
        <taxon>Hexapoda</taxon>
        <taxon>Insecta</taxon>
        <taxon>Pterygota</taxon>
        <taxon>Neoptera</taxon>
        <taxon>Paraneoptera</taxon>
        <taxon>Hemiptera</taxon>
        <taxon>Sternorrhyncha</taxon>
        <taxon>Aphidomorpha</taxon>
        <taxon>Aphidoidea</taxon>
        <taxon>Aphididae</taxon>
        <taxon>Aphidini</taxon>
        <taxon>Aphis</taxon>
        <taxon>Aphis</taxon>
    </lineage>
</organism>
<name>A0A6G0VZW9_APHCR</name>
<comment type="caution">
    <text evidence="1">The sequence shown here is derived from an EMBL/GenBank/DDBJ whole genome shotgun (WGS) entry which is preliminary data.</text>
</comment>
<reference evidence="1 2" key="1">
    <citation type="submission" date="2019-08" db="EMBL/GenBank/DDBJ databases">
        <title>Whole genome of Aphis craccivora.</title>
        <authorList>
            <person name="Voronova N.V."/>
            <person name="Shulinski R.S."/>
            <person name="Bandarenka Y.V."/>
            <person name="Zhorov D.G."/>
            <person name="Warner D."/>
        </authorList>
    </citation>
    <scope>NUCLEOTIDE SEQUENCE [LARGE SCALE GENOMIC DNA]</scope>
    <source>
        <strain evidence="1">180601</strain>
        <tissue evidence="1">Whole Body</tissue>
    </source>
</reference>